<dbReference type="RefSeq" id="WP_136059667.1">
    <property type="nucleotide sequence ID" value="NZ_CAAHFH010000001.1"/>
</dbReference>
<dbReference type="Proteomes" id="UP000346198">
    <property type="component" value="Unassembled WGS sequence"/>
</dbReference>
<dbReference type="Gene3D" id="2.60.120.200">
    <property type="match status" value="1"/>
</dbReference>
<dbReference type="AlphaFoldDB" id="A0A6C2UFF3"/>
<evidence type="ECO:0008006" key="4">
    <source>
        <dbReference type="Google" id="ProtNLM"/>
    </source>
</evidence>
<accession>A0A6C2UFF3</accession>
<evidence type="ECO:0000313" key="3">
    <source>
        <dbReference type="Proteomes" id="UP000346198"/>
    </source>
</evidence>
<gene>
    <name evidence="2" type="ORF">SCARR_00202</name>
</gene>
<keyword evidence="3" id="KW-1185">Reference proteome</keyword>
<feature type="chain" id="PRO_5025335979" description="3-keto-disaccharide hydrolase domain-containing protein" evidence="1">
    <location>
        <begin position="18"/>
        <end position="243"/>
    </location>
</feature>
<evidence type="ECO:0000256" key="1">
    <source>
        <dbReference type="SAM" id="SignalP"/>
    </source>
</evidence>
<proteinExistence type="predicted"/>
<name>A0A6C2UFF3_9BACT</name>
<reference evidence="2 3" key="1">
    <citation type="submission" date="2019-04" db="EMBL/GenBank/DDBJ databases">
        <authorList>
            <person name="Van Vliet M D."/>
        </authorList>
    </citation>
    <scope>NUCLEOTIDE SEQUENCE [LARGE SCALE GENOMIC DNA]</scope>
    <source>
        <strain evidence="2 3">F21</strain>
    </source>
</reference>
<protein>
    <recommendedName>
        <fullName evidence="4">3-keto-disaccharide hydrolase domain-containing protein</fullName>
    </recommendedName>
</protein>
<organism evidence="2 3">
    <name type="scientific">Pontiella sulfatireligans</name>
    <dbReference type="NCBI Taxonomy" id="2750658"/>
    <lineage>
        <taxon>Bacteria</taxon>
        <taxon>Pseudomonadati</taxon>
        <taxon>Kiritimatiellota</taxon>
        <taxon>Kiritimatiellia</taxon>
        <taxon>Kiritimatiellales</taxon>
        <taxon>Pontiellaceae</taxon>
        <taxon>Pontiella</taxon>
    </lineage>
</organism>
<keyword evidence="1" id="KW-0732">Signal</keyword>
<sequence length="243" mass="28261">MMKWLVMLLLLVGAASAAEWIEVFHDPCSNDWKQNWFLEGNKAWVTNGADGMTYSAGPVLKENASHAVLWTKQSFEGDLKIEYDYTRIDTNMAAGVNILYIEATGLGTEEWPTDIFQSSGKRREPWMKYYFLYMHSLHISYASDGRYVSARRYPAKDTTTFNKATQFEPKYADLDLFQPGETWHITAVKDGDLLRFTGEHNGRTHAFEWNLTQFPEVTEGRIGLRHMWTRCSRYKNIRIFTRK</sequence>
<dbReference type="Pfam" id="PF09224">
    <property type="entry name" value="DUF1961"/>
    <property type="match status" value="1"/>
</dbReference>
<dbReference type="InterPro" id="IPR015305">
    <property type="entry name" value="DUF1961"/>
</dbReference>
<evidence type="ECO:0000313" key="2">
    <source>
        <dbReference type="EMBL" id="VGO18151.1"/>
    </source>
</evidence>
<dbReference type="EMBL" id="CAAHFH010000001">
    <property type="protein sequence ID" value="VGO18151.1"/>
    <property type="molecule type" value="Genomic_DNA"/>
</dbReference>
<feature type="signal peptide" evidence="1">
    <location>
        <begin position="1"/>
        <end position="17"/>
    </location>
</feature>